<protein>
    <submittedName>
        <fullName evidence="2">ATP-binding protein</fullName>
    </submittedName>
</protein>
<accession>A0ABW2JFI5</accession>
<dbReference type="PANTHER" id="PTHR47691">
    <property type="entry name" value="REGULATOR-RELATED"/>
    <property type="match status" value="1"/>
</dbReference>
<dbReference type="PANTHER" id="PTHR47691:SF3">
    <property type="entry name" value="HTH-TYPE TRANSCRIPTIONAL REGULATOR RV0890C-RELATED"/>
    <property type="match status" value="1"/>
</dbReference>
<evidence type="ECO:0000259" key="1">
    <source>
        <dbReference type="Pfam" id="PF00931"/>
    </source>
</evidence>
<reference evidence="3" key="1">
    <citation type="journal article" date="2019" name="Int. J. Syst. Evol. Microbiol.">
        <title>The Global Catalogue of Microorganisms (GCM) 10K type strain sequencing project: providing services to taxonomists for standard genome sequencing and annotation.</title>
        <authorList>
            <consortium name="The Broad Institute Genomics Platform"/>
            <consortium name="The Broad Institute Genome Sequencing Center for Infectious Disease"/>
            <person name="Wu L."/>
            <person name="Ma J."/>
        </authorList>
    </citation>
    <scope>NUCLEOTIDE SEQUENCE [LARGE SCALE GENOMIC DNA]</scope>
    <source>
        <strain evidence="3">SYNS20</strain>
    </source>
</reference>
<dbReference type="InterPro" id="IPR002182">
    <property type="entry name" value="NB-ARC"/>
</dbReference>
<keyword evidence="2" id="KW-0067">ATP-binding</keyword>
<dbReference type="Proteomes" id="UP001596523">
    <property type="component" value="Unassembled WGS sequence"/>
</dbReference>
<dbReference type="GO" id="GO:0005524">
    <property type="term" value="F:ATP binding"/>
    <property type="evidence" value="ECO:0007669"/>
    <property type="project" value="UniProtKB-KW"/>
</dbReference>
<dbReference type="InterPro" id="IPR027417">
    <property type="entry name" value="P-loop_NTPase"/>
</dbReference>
<gene>
    <name evidence="2" type="ORF">ACFQVC_10140</name>
</gene>
<dbReference type="EMBL" id="JBHTCF010000003">
    <property type="protein sequence ID" value="MFC7304572.1"/>
    <property type="molecule type" value="Genomic_DNA"/>
</dbReference>
<evidence type="ECO:0000313" key="3">
    <source>
        <dbReference type="Proteomes" id="UP001596523"/>
    </source>
</evidence>
<keyword evidence="3" id="KW-1185">Reference proteome</keyword>
<feature type="domain" description="NB-ARC" evidence="1">
    <location>
        <begin position="29"/>
        <end position="145"/>
    </location>
</feature>
<name>A0ABW2JFI5_9ACTN</name>
<evidence type="ECO:0000313" key="2">
    <source>
        <dbReference type="EMBL" id="MFC7304572.1"/>
    </source>
</evidence>
<dbReference type="Pfam" id="PF00931">
    <property type="entry name" value="NB-ARC"/>
    <property type="match status" value="1"/>
</dbReference>
<proteinExistence type="predicted"/>
<sequence>MAPDESRAGNLPVPRSRLVGRRSELAHIARECGRSRLVTLTGTGGVGKSRLALQTAVELQPQFGDGAWLVELSSLKKGEVLPHVIAEVLPLADQTTRPMIDVVAEYLSGRELLLVLDTCETEACALTVEALLRAAPGLRVLTTSRRPLGMFAEQVFAVEPLPVPADGDPAAGTADAVVLLADGPPARCPVSPSPTPTGTMSFVCPAAWRYCRSRSNWPLPGCRSCPWPSWRTASRTASPSSATPWVSAVAYGICGMHRICMTYPHGIRPCVRRSAGAINCAPRRSGCCGRACRCSRAASTPRRHGRCVAVSICPRIKSWTCWPRSSASRS</sequence>
<organism evidence="2 3">
    <name type="scientific">Streptomyces monticola</name>
    <dbReference type="NCBI Taxonomy" id="2666263"/>
    <lineage>
        <taxon>Bacteria</taxon>
        <taxon>Bacillati</taxon>
        <taxon>Actinomycetota</taxon>
        <taxon>Actinomycetes</taxon>
        <taxon>Kitasatosporales</taxon>
        <taxon>Streptomycetaceae</taxon>
        <taxon>Streptomyces</taxon>
    </lineage>
</organism>
<dbReference type="RefSeq" id="WP_381829107.1">
    <property type="nucleotide sequence ID" value="NZ_JBHTCF010000003.1"/>
</dbReference>
<dbReference type="SUPFAM" id="SSF52540">
    <property type="entry name" value="P-loop containing nucleoside triphosphate hydrolases"/>
    <property type="match status" value="1"/>
</dbReference>
<comment type="caution">
    <text evidence="2">The sequence shown here is derived from an EMBL/GenBank/DDBJ whole genome shotgun (WGS) entry which is preliminary data.</text>
</comment>
<dbReference type="Gene3D" id="3.40.50.300">
    <property type="entry name" value="P-loop containing nucleotide triphosphate hydrolases"/>
    <property type="match status" value="1"/>
</dbReference>
<keyword evidence="2" id="KW-0547">Nucleotide-binding</keyword>